<dbReference type="SUPFAM" id="SSF88659">
    <property type="entry name" value="Sigma3 and sigma4 domains of RNA polymerase sigma factors"/>
    <property type="match status" value="1"/>
</dbReference>
<proteinExistence type="inferred from homology"/>
<keyword evidence="4" id="KW-0804">Transcription</keyword>
<dbReference type="PANTHER" id="PTHR43133:SF53">
    <property type="entry name" value="ECF RNA POLYMERASE SIGMA-E FACTOR"/>
    <property type="match status" value="1"/>
</dbReference>
<name>A0A7Y8C4T2_9PSED</name>
<dbReference type="SUPFAM" id="SSF88946">
    <property type="entry name" value="Sigma2 domain of RNA polymerase sigma factors"/>
    <property type="match status" value="1"/>
</dbReference>
<comment type="similarity">
    <text evidence="1">Belongs to the sigma-70 factor family. ECF subfamily.</text>
</comment>
<dbReference type="InterPro" id="IPR013325">
    <property type="entry name" value="RNA_pol_sigma_r2"/>
</dbReference>
<comment type="caution">
    <text evidence="7">The sequence shown here is derived from an EMBL/GenBank/DDBJ whole genome shotgun (WGS) entry which is preliminary data.</text>
</comment>
<feature type="domain" description="RNA polymerase sigma-70 region 2" evidence="5">
    <location>
        <begin position="24"/>
        <end position="90"/>
    </location>
</feature>
<dbReference type="Pfam" id="PF08281">
    <property type="entry name" value="Sigma70_r4_2"/>
    <property type="match status" value="1"/>
</dbReference>
<dbReference type="NCBIfam" id="TIGR02937">
    <property type="entry name" value="sigma70-ECF"/>
    <property type="match status" value="1"/>
</dbReference>
<evidence type="ECO:0000259" key="6">
    <source>
        <dbReference type="Pfam" id="PF08281"/>
    </source>
</evidence>
<dbReference type="Proteomes" id="UP000539985">
    <property type="component" value="Unassembled WGS sequence"/>
</dbReference>
<dbReference type="InterPro" id="IPR013324">
    <property type="entry name" value="RNA_pol_sigma_r3/r4-like"/>
</dbReference>
<evidence type="ECO:0000259" key="5">
    <source>
        <dbReference type="Pfam" id="PF04542"/>
    </source>
</evidence>
<protein>
    <submittedName>
        <fullName evidence="7">RNA polymerase sigma factor</fullName>
    </submittedName>
</protein>
<reference evidence="7 8" key="1">
    <citation type="submission" date="2020-04" db="EMBL/GenBank/DDBJ databases">
        <title>Molecular characterization of pseudomonads from Agaricus bisporus reveal novel blotch 2 pathogens in Western Europe.</title>
        <authorList>
            <person name="Taparia T."/>
            <person name="Krijger M."/>
            <person name="Haynes E."/>
            <person name="Elpinstone J.G."/>
            <person name="Noble R."/>
            <person name="Van Der Wolf J."/>
        </authorList>
    </citation>
    <scope>NUCLEOTIDE SEQUENCE [LARGE SCALE GENOMIC DNA]</scope>
    <source>
        <strain evidence="7 8">H7001</strain>
    </source>
</reference>
<keyword evidence="3" id="KW-0731">Sigma factor</keyword>
<dbReference type="GO" id="GO:0003677">
    <property type="term" value="F:DNA binding"/>
    <property type="evidence" value="ECO:0007669"/>
    <property type="project" value="InterPro"/>
</dbReference>
<dbReference type="CDD" id="cd06171">
    <property type="entry name" value="Sigma70_r4"/>
    <property type="match status" value="1"/>
</dbReference>
<keyword evidence="2" id="KW-0805">Transcription regulation</keyword>
<accession>A0A7Y8C4T2</accession>
<dbReference type="Gene3D" id="1.10.1740.10">
    <property type="match status" value="1"/>
</dbReference>
<evidence type="ECO:0000256" key="3">
    <source>
        <dbReference type="ARBA" id="ARBA00023082"/>
    </source>
</evidence>
<dbReference type="PANTHER" id="PTHR43133">
    <property type="entry name" value="RNA POLYMERASE ECF-TYPE SIGMA FACTO"/>
    <property type="match status" value="1"/>
</dbReference>
<evidence type="ECO:0000256" key="1">
    <source>
        <dbReference type="ARBA" id="ARBA00010641"/>
    </source>
</evidence>
<dbReference type="Pfam" id="PF04542">
    <property type="entry name" value="Sigma70_r2"/>
    <property type="match status" value="1"/>
</dbReference>
<gene>
    <name evidence="7" type="ORF">HX882_22280</name>
</gene>
<evidence type="ECO:0000256" key="4">
    <source>
        <dbReference type="ARBA" id="ARBA00023163"/>
    </source>
</evidence>
<evidence type="ECO:0000256" key="2">
    <source>
        <dbReference type="ARBA" id="ARBA00023015"/>
    </source>
</evidence>
<dbReference type="InterPro" id="IPR013249">
    <property type="entry name" value="RNA_pol_sigma70_r4_t2"/>
</dbReference>
<dbReference type="Gene3D" id="1.10.10.10">
    <property type="entry name" value="Winged helix-like DNA-binding domain superfamily/Winged helix DNA-binding domain"/>
    <property type="match status" value="1"/>
</dbReference>
<dbReference type="RefSeq" id="WP_177104340.1">
    <property type="nucleotide sequence ID" value="NZ_JACAQB010000016.1"/>
</dbReference>
<dbReference type="InterPro" id="IPR007627">
    <property type="entry name" value="RNA_pol_sigma70_r2"/>
</dbReference>
<feature type="domain" description="RNA polymerase sigma factor 70 region 4 type 2" evidence="6">
    <location>
        <begin position="139"/>
        <end position="189"/>
    </location>
</feature>
<organism evidence="7 8">
    <name type="scientific">Pseudomonas gingeri</name>
    <dbReference type="NCBI Taxonomy" id="117681"/>
    <lineage>
        <taxon>Bacteria</taxon>
        <taxon>Pseudomonadati</taxon>
        <taxon>Pseudomonadota</taxon>
        <taxon>Gammaproteobacteria</taxon>
        <taxon>Pseudomonadales</taxon>
        <taxon>Pseudomonadaceae</taxon>
        <taxon>Pseudomonas</taxon>
    </lineage>
</organism>
<evidence type="ECO:0000313" key="7">
    <source>
        <dbReference type="EMBL" id="NWB98627.1"/>
    </source>
</evidence>
<sequence>MIATDDAQLLDRLLCGEEKAYRHLVAANQGAMRAVAYAIVGRSQVDDVVQEAWLSVVRGLKEFQGRSCLKTWILTITSNAAKCRYMQKRREALLNSPPSSSGFGDERFSSSDAQWGVPPVPWHQDSPEALIGESELYACINQALEDLSELQRSVLVSRECSGLELTEIARIHGLSLSNVRVLLHRARLKVFASIEDFQLAGEF</sequence>
<dbReference type="EMBL" id="JACAQB010000016">
    <property type="protein sequence ID" value="NWB98627.1"/>
    <property type="molecule type" value="Genomic_DNA"/>
</dbReference>
<dbReference type="InterPro" id="IPR014284">
    <property type="entry name" value="RNA_pol_sigma-70_dom"/>
</dbReference>
<dbReference type="GO" id="GO:0006352">
    <property type="term" value="P:DNA-templated transcription initiation"/>
    <property type="evidence" value="ECO:0007669"/>
    <property type="project" value="InterPro"/>
</dbReference>
<dbReference type="InterPro" id="IPR039425">
    <property type="entry name" value="RNA_pol_sigma-70-like"/>
</dbReference>
<dbReference type="GO" id="GO:0016987">
    <property type="term" value="F:sigma factor activity"/>
    <property type="evidence" value="ECO:0007669"/>
    <property type="project" value="UniProtKB-KW"/>
</dbReference>
<dbReference type="AlphaFoldDB" id="A0A7Y8C4T2"/>
<dbReference type="InterPro" id="IPR036388">
    <property type="entry name" value="WH-like_DNA-bd_sf"/>
</dbReference>
<evidence type="ECO:0000313" key="8">
    <source>
        <dbReference type="Proteomes" id="UP000539985"/>
    </source>
</evidence>